<gene>
    <name evidence="1" type="ORF">E6H05_12960</name>
</gene>
<comment type="caution">
    <text evidence="1">The sequence shown here is derived from an EMBL/GenBank/DDBJ whole genome shotgun (WGS) entry which is preliminary data.</text>
</comment>
<dbReference type="EMBL" id="VBAP01000121">
    <property type="protein sequence ID" value="TMI71160.1"/>
    <property type="molecule type" value="Genomic_DNA"/>
</dbReference>
<sequence length="128" mass="14334">MTAWTSDELRKIGVAEELQIASVRRDGRPRNRVMIWVVRHGDDLYVRSVNGSTGTWFRGTQVRHEGRIWAGGVEKDVTFVDADPGNNDQIDAAYRAKYRRYAASIISSIVSPKARSATIKLVPRSTSS</sequence>
<dbReference type="Pfam" id="PF10012">
    <property type="entry name" value="DUF2255"/>
    <property type="match status" value="1"/>
</dbReference>
<accession>A0A537IIP8</accession>
<organism evidence="1 2">
    <name type="scientific">Candidatus Segetimicrobium genomatis</name>
    <dbReference type="NCBI Taxonomy" id="2569760"/>
    <lineage>
        <taxon>Bacteria</taxon>
        <taxon>Bacillati</taxon>
        <taxon>Candidatus Sysuimicrobiota</taxon>
        <taxon>Candidatus Sysuimicrobiia</taxon>
        <taxon>Candidatus Sysuimicrobiales</taxon>
        <taxon>Candidatus Segetimicrobiaceae</taxon>
        <taxon>Candidatus Segetimicrobium</taxon>
    </lineage>
</organism>
<reference evidence="1 2" key="1">
    <citation type="journal article" date="2019" name="Nat. Microbiol.">
        <title>Mediterranean grassland soil C-N compound turnover is dependent on rainfall and depth, and is mediated by genomically divergent microorganisms.</title>
        <authorList>
            <person name="Diamond S."/>
            <person name="Andeer P.F."/>
            <person name="Li Z."/>
            <person name="Crits-Christoph A."/>
            <person name="Burstein D."/>
            <person name="Anantharaman K."/>
            <person name="Lane K.R."/>
            <person name="Thomas B.C."/>
            <person name="Pan C."/>
            <person name="Northen T.R."/>
            <person name="Banfield J.F."/>
        </authorList>
    </citation>
    <scope>NUCLEOTIDE SEQUENCE [LARGE SCALE GENOMIC DNA]</scope>
    <source>
        <strain evidence="1">NP_8</strain>
    </source>
</reference>
<dbReference type="Proteomes" id="UP000318834">
    <property type="component" value="Unassembled WGS sequence"/>
</dbReference>
<dbReference type="AlphaFoldDB" id="A0A537IIP8"/>
<proteinExistence type="predicted"/>
<evidence type="ECO:0000313" key="1">
    <source>
        <dbReference type="EMBL" id="TMI71160.1"/>
    </source>
</evidence>
<dbReference type="InterPro" id="IPR016888">
    <property type="entry name" value="UCP028498"/>
</dbReference>
<evidence type="ECO:0000313" key="2">
    <source>
        <dbReference type="Proteomes" id="UP000318834"/>
    </source>
</evidence>
<protein>
    <submittedName>
        <fullName evidence="1">DUF2255 family protein</fullName>
    </submittedName>
</protein>
<name>A0A537IIP8_9BACT</name>